<keyword evidence="4" id="KW-0812">Transmembrane</keyword>
<feature type="region of interest" description="Disordered" evidence="3">
    <location>
        <begin position="487"/>
        <end position="511"/>
    </location>
</feature>
<accession>A0A850ELT0</accession>
<organism evidence="5 6">
    <name type="scientific">Paenibacillus agri</name>
    <dbReference type="NCBI Taxonomy" id="2744309"/>
    <lineage>
        <taxon>Bacteria</taxon>
        <taxon>Bacillati</taxon>
        <taxon>Bacillota</taxon>
        <taxon>Bacilli</taxon>
        <taxon>Bacillales</taxon>
        <taxon>Paenibacillaceae</taxon>
        <taxon>Paenibacillus</taxon>
    </lineage>
</organism>
<evidence type="ECO:0000313" key="6">
    <source>
        <dbReference type="Proteomes" id="UP000564806"/>
    </source>
</evidence>
<dbReference type="GO" id="GO:0009847">
    <property type="term" value="P:spore germination"/>
    <property type="evidence" value="ECO:0007669"/>
    <property type="project" value="InterPro"/>
</dbReference>
<dbReference type="PANTHER" id="PTHR22550:SF5">
    <property type="entry name" value="LEUCINE ZIPPER PROTEIN 4"/>
    <property type="match status" value="1"/>
</dbReference>
<dbReference type="Pfam" id="PF03323">
    <property type="entry name" value="GerA"/>
    <property type="match status" value="1"/>
</dbReference>
<dbReference type="InterPro" id="IPR004995">
    <property type="entry name" value="Spore_Ger"/>
</dbReference>
<dbReference type="GO" id="GO:0016020">
    <property type="term" value="C:membrane"/>
    <property type="evidence" value="ECO:0007669"/>
    <property type="project" value="InterPro"/>
</dbReference>
<keyword evidence="4" id="KW-1133">Transmembrane helix</keyword>
<keyword evidence="2 4" id="KW-0472">Membrane</keyword>
<sequence>MSNLPRNPSRSDQTPYHEPDSIHLTDDLDQTEHAIRDIFEDCTDVIFRHLELEGPSRLLFVYLQGFTDPHILNLDIIKPLSERNRDEPFTADILKTLVSSISEPITDINLVAGEIACGAIVCFSQGEAAAYSIEISQPPKRNIEEPSNEVVVRGPREGFIEDLNTNITMLRRALPNPTLKTEAFRVGKTAKRKIVIAYLKNIAPVDIVNEVRERIQNITADQVSNYMEEFIEDSAFTLFPQIQNTERPDIVSSSLLEGKVAILIDGNPFVLILPMTLLSGLQAADDYYERFIYTSAIRAVRLILFLISIYLPSLYISITSYHPQMLPTNLLLSILSAREGIPLPVVFEVLIMEFMFEGLREAGLRLPKQIGSAVSIVGALVIGQAAVQAGIVSAPMVIVVAATGISSFAAPRYNVGTAARMLRFPMLILAALFGLFGIIMGSILLIVHLTNLSSYGTPYLSPLVDREGQSLRDTFIRAPRWMMHRRPRPAVRKSPPLSGKSRSNPREERNS</sequence>
<feature type="transmembrane region" description="Helical" evidence="4">
    <location>
        <begin position="397"/>
        <end position="415"/>
    </location>
</feature>
<feature type="transmembrane region" description="Helical" evidence="4">
    <location>
        <begin position="427"/>
        <end position="449"/>
    </location>
</feature>
<evidence type="ECO:0000256" key="2">
    <source>
        <dbReference type="ARBA" id="ARBA00023136"/>
    </source>
</evidence>
<dbReference type="PIRSF" id="PIRSF005690">
    <property type="entry name" value="GerBA"/>
    <property type="match status" value="1"/>
</dbReference>
<evidence type="ECO:0000256" key="1">
    <source>
        <dbReference type="ARBA" id="ARBA00005278"/>
    </source>
</evidence>
<proteinExistence type="inferred from homology"/>
<evidence type="ECO:0000256" key="4">
    <source>
        <dbReference type="SAM" id="Phobius"/>
    </source>
</evidence>
<protein>
    <submittedName>
        <fullName evidence="5">Spore germination protein</fullName>
    </submittedName>
</protein>
<evidence type="ECO:0000256" key="3">
    <source>
        <dbReference type="SAM" id="MobiDB-lite"/>
    </source>
</evidence>
<dbReference type="AlphaFoldDB" id="A0A850ELT0"/>
<dbReference type="Proteomes" id="UP000564806">
    <property type="component" value="Unassembled WGS sequence"/>
</dbReference>
<keyword evidence="6" id="KW-1185">Reference proteome</keyword>
<feature type="transmembrane region" description="Helical" evidence="4">
    <location>
        <begin position="299"/>
        <end position="321"/>
    </location>
</feature>
<comment type="similarity">
    <text evidence="1">Belongs to the GerABKA family.</text>
</comment>
<feature type="region of interest" description="Disordered" evidence="3">
    <location>
        <begin position="1"/>
        <end position="22"/>
    </location>
</feature>
<evidence type="ECO:0000313" key="5">
    <source>
        <dbReference type="EMBL" id="NUU60467.1"/>
    </source>
</evidence>
<dbReference type="EMBL" id="JABWCS010000201">
    <property type="protein sequence ID" value="NUU60467.1"/>
    <property type="molecule type" value="Genomic_DNA"/>
</dbReference>
<reference evidence="5" key="1">
    <citation type="submission" date="2020-06" db="EMBL/GenBank/DDBJ databases">
        <title>Paenibacillus sp. nov., isolated from soil.</title>
        <authorList>
            <person name="Seo Y.L."/>
        </authorList>
    </citation>
    <scope>NUCLEOTIDE SEQUENCE [LARGE SCALE GENOMIC DNA]</scope>
    <source>
        <strain evidence="5">JW14</strain>
    </source>
</reference>
<name>A0A850ELT0_9BACL</name>
<comment type="caution">
    <text evidence="5">The sequence shown here is derived from an EMBL/GenBank/DDBJ whole genome shotgun (WGS) entry which is preliminary data.</text>
</comment>
<feature type="compositionally biased region" description="Polar residues" evidence="3">
    <location>
        <begin position="1"/>
        <end position="14"/>
    </location>
</feature>
<gene>
    <name evidence="5" type="ORF">HPT30_08945</name>
</gene>
<dbReference type="InterPro" id="IPR050768">
    <property type="entry name" value="UPF0353/GerABKA_families"/>
</dbReference>
<dbReference type="PANTHER" id="PTHR22550">
    <property type="entry name" value="SPORE GERMINATION PROTEIN"/>
    <property type="match status" value="1"/>
</dbReference>
<dbReference type="RefSeq" id="WP_175371054.1">
    <property type="nucleotide sequence ID" value="NZ_JABWCS010000201.1"/>
</dbReference>